<evidence type="ECO:0000259" key="2">
    <source>
        <dbReference type="PROSITE" id="PS51084"/>
    </source>
</evidence>
<protein>
    <recommendedName>
        <fullName evidence="2">HIT domain-containing protein</fullName>
    </recommendedName>
</protein>
<dbReference type="AlphaFoldDB" id="A0A2N9GQX5"/>
<name>A0A2N9GQX5_FAGSY</name>
<proteinExistence type="predicted"/>
<evidence type="ECO:0000313" key="3">
    <source>
        <dbReference type="EMBL" id="SPD01903.1"/>
    </source>
</evidence>
<dbReference type="PROSITE" id="PS51084">
    <property type="entry name" value="HIT_2"/>
    <property type="match status" value="1"/>
</dbReference>
<dbReference type="InterPro" id="IPR036265">
    <property type="entry name" value="HIT-like_sf"/>
</dbReference>
<dbReference type="InterPro" id="IPR011146">
    <property type="entry name" value="HIT-like"/>
</dbReference>
<dbReference type="PANTHER" id="PTHR23089">
    <property type="entry name" value="HISTIDINE TRIAD HIT PROTEIN"/>
    <property type="match status" value="1"/>
</dbReference>
<dbReference type="InterPro" id="IPR036691">
    <property type="entry name" value="Endo/exonu/phosph_ase_sf"/>
</dbReference>
<dbReference type="Gene3D" id="3.60.10.10">
    <property type="entry name" value="Endonuclease/exonuclease/phosphatase"/>
    <property type="match status" value="1"/>
</dbReference>
<dbReference type="InterPro" id="IPR001310">
    <property type="entry name" value="Histidine_triad_HIT"/>
</dbReference>
<feature type="domain" description="HIT" evidence="2">
    <location>
        <begin position="19"/>
        <end position="58"/>
    </location>
</feature>
<dbReference type="Pfam" id="PF01230">
    <property type="entry name" value="HIT"/>
    <property type="match status" value="1"/>
</dbReference>
<comment type="caution">
    <text evidence="1">Lacks conserved residue(s) required for the propagation of feature annotation.</text>
</comment>
<dbReference type="Gene3D" id="3.30.428.10">
    <property type="entry name" value="HIT-like"/>
    <property type="match status" value="1"/>
</dbReference>
<sequence length="443" mass="50030">MASEKEAAVAAVPSDSPTIFDKIINKEIPSKVVYEDDKVLAFRDISPQAPTHILIIPKLKDGLTGISKCEVIEKTEKVREAPTSATPAWIDWSLILKDGRRVEIPDFTASPWDSACVMPYYNHRERFGVALMMLIVGGLSHSSSGEENKGRSAEGDPGMAVMVVEDTSDTLEITPLAVDFSMQEGENESSGNEDVVIMLLQNIEAWRIQKGKRENLVKRGGLSAPKGLRELRGLIGLNDQDKCLRIRNLIHLWKADVVCPQETKLGEIDRSLIKTLWGCPHLDWLSLGSNGSLGGILLMWNKRVLEKLQDISLSCKFRNVLDQFEWIFTGVYDPNADKDWRALWEMARLISWWDVPWCTGGDFNVVRIPSEKFEQATFSTSMQDFSDFIFDFGLLDTPLKGGKYAWSNNREFTSMSRIDRFLFSPDWADHFGLVTQQRLPRVV</sequence>
<evidence type="ECO:0000256" key="1">
    <source>
        <dbReference type="PROSITE-ProRule" id="PRU00464"/>
    </source>
</evidence>
<dbReference type="Pfam" id="PF03372">
    <property type="entry name" value="Exo_endo_phos"/>
    <property type="match status" value="1"/>
</dbReference>
<dbReference type="InterPro" id="IPR005135">
    <property type="entry name" value="Endo/exonuclease/phosphatase"/>
</dbReference>
<dbReference type="PRINTS" id="PR00332">
    <property type="entry name" value="HISTRIAD"/>
</dbReference>
<accession>A0A2N9GQX5</accession>
<reference evidence="3" key="1">
    <citation type="submission" date="2018-02" db="EMBL/GenBank/DDBJ databases">
        <authorList>
            <person name="Cohen D.B."/>
            <person name="Kent A.D."/>
        </authorList>
    </citation>
    <scope>NUCLEOTIDE SEQUENCE</scope>
</reference>
<dbReference type="SUPFAM" id="SSF56219">
    <property type="entry name" value="DNase I-like"/>
    <property type="match status" value="1"/>
</dbReference>
<organism evidence="3">
    <name type="scientific">Fagus sylvatica</name>
    <name type="common">Beechnut</name>
    <dbReference type="NCBI Taxonomy" id="28930"/>
    <lineage>
        <taxon>Eukaryota</taxon>
        <taxon>Viridiplantae</taxon>
        <taxon>Streptophyta</taxon>
        <taxon>Embryophyta</taxon>
        <taxon>Tracheophyta</taxon>
        <taxon>Spermatophyta</taxon>
        <taxon>Magnoliopsida</taxon>
        <taxon>eudicotyledons</taxon>
        <taxon>Gunneridae</taxon>
        <taxon>Pentapetalae</taxon>
        <taxon>rosids</taxon>
        <taxon>fabids</taxon>
        <taxon>Fagales</taxon>
        <taxon>Fagaceae</taxon>
        <taxon>Fagus</taxon>
    </lineage>
</organism>
<dbReference type="GO" id="GO:0047627">
    <property type="term" value="F:adenylylsulfatase activity"/>
    <property type="evidence" value="ECO:0007669"/>
    <property type="project" value="UniProtKB-ARBA"/>
</dbReference>
<dbReference type="SUPFAM" id="SSF54197">
    <property type="entry name" value="HIT-like"/>
    <property type="match status" value="1"/>
</dbReference>
<gene>
    <name evidence="3" type="ORF">FSB_LOCUS29785</name>
</gene>
<dbReference type="EMBL" id="OIVN01002236">
    <property type="protein sequence ID" value="SPD01903.1"/>
    <property type="molecule type" value="Genomic_DNA"/>
</dbReference>